<dbReference type="PROSITE" id="PS00036">
    <property type="entry name" value="BZIP_BASIC"/>
    <property type="match status" value="1"/>
</dbReference>
<evidence type="ECO:0000259" key="6">
    <source>
        <dbReference type="PROSITE" id="PS50217"/>
    </source>
</evidence>
<dbReference type="Gene3D" id="1.20.5.170">
    <property type="match status" value="1"/>
</dbReference>
<sequence length="320" mass="35666">MNMQTGKQEQAYVDSEGAVLGTTGGPNHAYFNDMLSPYFAPYGIDVSHFPLTNPPIFESAMMMNGQGQPRRRISISNGQIGQIIDHADDGFSDSTVKSQDDVGFESNTLAVEQQSRVPSQMQVLQGGQAQVVPSVRLPLQQQIPQQVLLQQQQQRLPVQQQVIPQGQSLPVSPLTQSTRSQPQVVQQIRQQTQTPAQAQHSQQHSQQQQPQQQLPITTNAEGVPMTKLMYNNEVIFNPEDGPIPGTAAWKKARLLERNRIAASKCRQRKKAAQNQLKENVEKYAKELEDLTNENEDLRAKLAAIRELAEREGLSNILDLC</sequence>
<keyword evidence="10" id="KW-1185">Reference proteome</keyword>
<dbReference type="PANTHER" id="PTHR23351">
    <property type="entry name" value="FOS TRANSCRIPTION FACTOR-RELATED"/>
    <property type="match status" value="1"/>
</dbReference>
<evidence type="ECO:0000256" key="5">
    <source>
        <dbReference type="SAM" id="MobiDB-lite"/>
    </source>
</evidence>
<feature type="compositionally biased region" description="Polar residues" evidence="5">
    <location>
        <begin position="169"/>
        <end position="178"/>
    </location>
</feature>
<evidence type="ECO:0000256" key="2">
    <source>
        <dbReference type="ARBA" id="ARBA00023125"/>
    </source>
</evidence>
<evidence type="ECO:0000313" key="10">
    <source>
        <dbReference type="Proteomes" id="UP000094389"/>
    </source>
</evidence>
<dbReference type="Pfam" id="PF00170">
    <property type="entry name" value="bZIP_1"/>
    <property type="match status" value="1"/>
</dbReference>
<evidence type="ECO:0000256" key="3">
    <source>
        <dbReference type="ARBA" id="ARBA00023163"/>
    </source>
</evidence>
<dbReference type="SUPFAM" id="SSF57959">
    <property type="entry name" value="Leucine zipper domain"/>
    <property type="match status" value="1"/>
</dbReference>
<keyword evidence="2" id="KW-0238">DNA-binding</keyword>
<dbReference type="Proteomes" id="UP000038830">
    <property type="component" value="Unassembled WGS sequence"/>
</dbReference>
<protein>
    <submittedName>
        <fullName evidence="7">CST6 protein</fullName>
    </submittedName>
</protein>
<dbReference type="RefSeq" id="XP_020071525.1">
    <property type="nucleotide sequence ID" value="XM_020214787.1"/>
</dbReference>
<dbReference type="GO" id="GO:0000981">
    <property type="term" value="F:DNA-binding transcription factor activity, RNA polymerase II-specific"/>
    <property type="evidence" value="ECO:0007669"/>
    <property type="project" value="TreeGrafter"/>
</dbReference>
<dbReference type="GO" id="GO:0005634">
    <property type="term" value="C:nucleus"/>
    <property type="evidence" value="ECO:0007669"/>
    <property type="project" value="TreeGrafter"/>
</dbReference>
<dbReference type="InterPro" id="IPR004827">
    <property type="entry name" value="bZIP"/>
</dbReference>
<dbReference type="InterPro" id="IPR046347">
    <property type="entry name" value="bZIP_sf"/>
</dbReference>
<feature type="compositionally biased region" description="Low complexity" evidence="5">
    <location>
        <begin position="179"/>
        <end position="213"/>
    </location>
</feature>
<dbReference type="GeneID" id="30989183"/>
<dbReference type="STRING" id="983966.A0A0H5C5D6"/>
<evidence type="ECO:0000256" key="4">
    <source>
        <dbReference type="SAM" id="Coils"/>
    </source>
</evidence>
<dbReference type="GO" id="GO:0000978">
    <property type="term" value="F:RNA polymerase II cis-regulatory region sequence-specific DNA binding"/>
    <property type="evidence" value="ECO:0007669"/>
    <property type="project" value="TreeGrafter"/>
</dbReference>
<reference evidence="9" key="2">
    <citation type="journal article" date="2015" name="J. Biotechnol.">
        <title>The structure of the Cyberlindnera jadinii genome and its relation to Candida utilis analyzed by the occurrence of single nucleotide polymorphisms.</title>
        <authorList>
            <person name="Rupp O."/>
            <person name="Brinkrolf K."/>
            <person name="Buerth C."/>
            <person name="Kunigo M."/>
            <person name="Schneider J."/>
            <person name="Jaenicke S."/>
            <person name="Goesmann A."/>
            <person name="Puehler A."/>
            <person name="Jaeger K.-E."/>
            <person name="Ernst J.F."/>
        </authorList>
    </citation>
    <scope>NUCLEOTIDE SEQUENCE [LARGE SCALE GENOMIC DNA]</scope>
    <source>
        <strain evidence="9">ATCC 18201 / CBS 1600 / BCRC 20928 / JCM 3617 / NBRC 0987 / NRRL Y-1542</strain>
    </source>
</reference>
<evidence type="ECO:0000313" key="7">
    <source>
        <dbReference type="EMBL" id="CEP23022.1"/>
    </source>
</evidence>
<evidence type="ECO:0000313" key="8">
    <source>
        <dbReference type="EMBL" id="ODV74486.1"/>
    </source>
</evidence>
<dbReference type="Proteomes" id="UP000094389">
    <property type="component" value="Unassembled WGS sequence"/>
</dbReference>
<proteinExistence type="predicted"/>
<evidence type="ECO:0000313" key="9">
    <source>
        <dbReference type="Proteomes" id="UP000038830"/>
    </source>
</evidence>
<dbReference type="PANTHER" id="PTHR23351:SF24">
    <property type="entry name" value="ACTIVATING TRANSCRIPTION FACTOR 3-RELATED"/>
    <property type="match status" value="1"/>
</dbReference>
<dbReference type="EMBL" id="KV453928">
    <property type="protein sequence ID" value="ODV74486.1"/>
    <property type="molecule type" value="Genomic_DNA"/>
</dbReference>
<dbReference type="OMA" id="NQAYINM"/>
<keyword evidence="3" id="KW-0804">Transcription</keyword>
<accession>A0A0H5C5D6</accession>
<feature type="region of interest" description="Disordered" evidence="5">
    <location>
        <begin position="169"/>
        <end position="215"/>
    </location>
</feature>
<dbReference type="EMBL" id="CDQK01000004">
    <property type="protein sequence ID" value="CEP23022.1"/>
    <property type="molecule type" value="Genomic_DNA"/>
</dbReference>
<keyword evidence="4" id="KW-0175">Coiled coil</keyword>
<dbReference type="OrthoDB" id="295274at2759"/>
<dbReference type="SMART" id="SM00338">
    <property type="entry name" value="BRLZ"/>
    <property type="match status" value="1"/>
</dbReference>
<reference evidence="7" key="1">
    <citation type="submission" date="2014-12" db="EMBL/GenBank/DDBJ databases">
        <authorList>
            <person name="Jaenicke S."/>
        </authorList>
    </citation>
    <scope>NUCLEOTIDE SEQUENCE [LARGE SCALE GENOMIC DNA]</scope>
    <source>
        <strain evidence="7">CBS1600</strain>
    </source>
</reference>
<evidence type="ECO:0000256" key="1">
    <source>
        <dbReference type="ARBA" id="ARBA00023015"/>
    </source>
</evidence>
<feature type="domain" description="BZIP" evidence="6">
    <location>
        <begin position="250"/>
        <end position="311"/>
    </location>
</feature>
<reference evidence="8 10" key="3">
    <citation type="journal article" date="2016" name="Proc. Natl. Acad. Sci. U.S.A.">
        <title>Comparative genomics of biotechnologically important yeasts.</title>
        <authorList>
            <person name="Riley R."/>
            <person name="Haridas S."/>
            <person name="Wolfe K.H."/>
            <person name="Lopes M.R."/>
            <person name="Hittinger C.T."/>
            <person name="Goeker M."/>
            <person name="Salamov A.A."/>
            <person name="Wisecaver J.H."/>
            <person name="Long T.M."/>
            <person name="Calvey C.H."/>
            <person name="Aerts A.L."/>
            <person name="Barry K.W."/>
            <person name="Choi C."/>
            <person name="Clum A."/>
            <person name="Coughlan A.Y."/>
            <person name="Deshpande S."/>
            <person name="Douglass A.P."/>
            <person name="Hanson S.J."/>
            <person name="Klenk H.-P."/>
            <person name="LaButti K.M."/>
            <person name="Lapidus A."/>
            <person name="Lindquist E.A."/>
            <person name="Lipzen A.M."/>
            <person name="Meier-Kolthoff J.P."/>
            <person name="Ohm R.A."/>
            <person name="Otillar R.P."/>
            <person name="Pangilinan J.L."/>
            <person name="Peng Y."/>
            <person name="Rokas A."/>
            <person name="Rosa C.A."/>
            <person name="Scheuner C."/>
            <person name="Sibirny A.A."/>
            <person name="Slot J.C."/>
            <person name="Stielow J.B."/>
            <person name="Sun H."/>
            <person name="Kurtzman C.P."/>
            <person name="Blackwell M."/>
            <person name="Grigoriev I.V."/>
            <person name="Jeffries T.W."/>
        </authorList>
    </citation>
    <scope>NUCLEOTIDE SEQUENCE [LARGE SCALE GENOMIC DNA]</scope>
    <source>
        <strain evidence="10">ATCC 18201 / CBS 1600 / BCRC 20928 / JCM 3617 / NBRC 0987 / NRRL Y-1542</strain>
        <strain evidence="8">NRRL Y-1542</strain>
    </source>
</reference>
<accession>A0A1E4S4N3</accession>
<name>A0A0H5C5D6_CYBJN</name>
<keyword evidence="1" id="KW-0805">Transcription regulation</keyword>
<gene>
    <name evidence="7" type="primary">CST6</name>
    <name evidence="7" type="ORF">BN1211_3517</name>
    <name evidence="8" type="ORF">CYBJADRAFT_167147</name>
</gene>
<feature type="coiled-coil region" evidence="4">
    <location>
        <begin position="262"/>
        <end position="310"/>
    </location>
</feature>
<dbReference type="InterPro" id="IPR000837">
    <property type="entry name" value="AP-1"/>
</dbReference>
<dbReference type="CDD" id="cd14687">
    <property type="entry name" value="bZIP_ATF2"/>
    <property type="match status" value="1"/>
</dbReference>
<dbReference type="PROSITE" id="PS50217">
    <property type="entry name" value="BZIP"/>
    <property type="match status" value="1"/>
</dbReference>
<organism evidence="7 9">
    <name type="scientific">Cyberlindnera jadinii (strain ATCC 18201 / CBS 1600 / BCRC 20928 / JCM 3617 / NBRC 0987 / NRRL Y-1542)</name>
    <name type="common">Torula yeast</name>
    <name type="synonym">Candida utilis</name>
    <dbReference type="NCBI Taxonomy" id="983966"/>
    <lineage>
        <taxon>Eukaryota</taxon>
        <taxon>Fungi</taxon>
        <taxon>Dikarya</taxon>
        <taxon>Ascomycota</taxon>
        <taxon>Saccharomycotina</taxon>
        <taxon>Saccharomycetes</taxon>
        <taxon>Phaffomycetales</taxon>
        <taxon>Phaffomycetaceae</taxon>
        <taxon>Cyberlindnera</taxon>
    </lineage>
</organism>
<dbReference type="AlphaFoldDB" id="A0A0H5C5D6"/>